<organism evidence="1 2">
    <name type="scientific">Corynebacterium glucuronolyticum ATCC 51866</name>
    <dbReference type="NCBI Taxonomy" id="548478"/>
    <lineage>
        <taxon>Bacteria</taxon>
        <taxon>Bacillati</taxon>
        <taxon>Actinomycetota</taxon>
        <taxon>Actinomycetes</taxon>
        <taxon>Mycobacteriales</taxon>
        <taxon>Corynebacteriaceae</taxon>
        <taxon>Corynebacterium</taxon>
    </lineage>
</organism>
<proteinExistence type="predicted"/>
<dbReference type="EMBL" id="ACHF01000011">
    <property type="protein sequence ID" value="EEI64218.1"/>
    <property type="molecule type" value="Genomic_DNA"/>
</dbReference>
<dbReference type="Proteomes" id="UP000006237">
    <property type="component" value="Unassembled WGS sequence"/>
</dbReference>
<reference evidence="1 2" key="1">
    <citation type="submission" date="2009-01" db="EMBL/GenBank/DDBJ databases">
        <authorList>
            <person name="Qin X."/>
            <person name="Bachman B."/>
            <person name="Battles P."/>
            <person name="Bell A."/>
            <person name="Bess C."/>
            <person name="Bickham C."/>
            <person name="Chaboub L."/>
            <person name="Chen D."/>
            <person name="Coyle M."/>
            <person name="Deiros D.R."/>
            <person name="Dinh H."/>
            <person name="Forbes L."/>
            <person name="Fowler G."/>
            <person name="Francisco L."/>
            <person name="Fu Q."/>
            <person name="Gubbala S."/>
            <person name="Hale W."/>
            <person name="Han Y."/>
            <person name="Hemphill L."/>
            <person name="Highlander S.K."/>
            <person name="Hirani K."/>
            <person name="Hogues M."/>
            <person name="Jackson L."/>
            <person name="Jakkamsetti A."/>
            <person name="Javaid M."/>
            <person name="Jiang H."/>
            <person name="Korchina V."/>
            <person name="Kovar C."/>
            <person name="Lara F."/>
            <person name="Lee S."/>
            <person name="Mata R."/>
            <person name="Mathew T."/>
            <person name="Moen C."/>
            <person name="Morales K."/>
            <person name="Munidasa M."/>
            <person name="Nazareth L."/>
            <person name="Ngo R."/>
            <person name="Nguyen L."/>
            <person name="Okwuonu G."/>
            <person name="Ongeri F."/>
            <person name="Patil S."/>
            <person name="Petrosino J."/>
            <person name="Pham C."/>
            <person name="Pham P."/>
            <person name="Pu L.-L."/>
            <person name="Puazo M."/>
            <person name="Raj R."/>
            <person name="Reid J."/>
            <person name="Rouhana J."/>
            <person name="Saada N."/>
            <person name="Shang Y."/>
            <person name="Simmons D."/>
            <person name="Thornton R."/>
            <person name="Warren J."/>
            <person name="Weissenberger G."/>
            <person name="Zhang J."/>
            <person name="Zhang L."/>
            <person name="Zhou C."/>
            <person name="Zhu D."/>
            <person name="Muzny D."/>
            <person name="Worley K."/>
            <person name="Gibbs R."/>
        </authorList>
    </citation>
    <scope>NUCLEOTIDE SEQUENCE [LARGE SCALE GENOMIC DNA]</scope>
    <source>
        <strain evidence="1 2">ATCC 51866</strain>
    </source>
</reference>
<evidence type="ECO:0000313" key="2">
    <source>
        <dbReference type="Proteomes" id="UP000006237"/>
    </source>
</evidence>
<keyword evidence="2" id="KW-1185">Reference proteome</keyword>
<accession>A0ABM9XSP4</accession>
<comment type="caution">
    <text evidence="1">The sequence shown here is derived from an EMBL/GenBank/DDBJ whole genome shotgun (WGS) entry which is preliminary data.</text>
</comment>
<name>A0ABM9XSP4_9CORY</name>
<gene>
    <name evidence="1" type="ORF">HMPREF0293_0305</name>
</gene>
<protein>
    <recommendedName>
        <fullName evidence="3">Transposase IS4-like domain-containing protein</fullName>
    </recommendedName>
</protein>
<evidence type="ECO:0000313" key="1">
    <source>
        <dbReference type="EMBL" id="EEI64218.1"/>
    </source>
</evidence>
<evidence type="ECO:0008006" key="3">
    <source>
        <dbReference type="Google" id="ProtNLM"/>
    </source>
</evidence>
<sequence length="44" mass="4810">MLPMIRRMQEAYKLSGVTVVADAGMFSAANKKAIVDSGLQPTRR</sequence>